<evidence type="ECO:0000313" key="6">
    <source>
        <dbReference type="EMBL" id="KAF2029932.1"/>
    </source>
</evidence>
<dbReference type="AlphaFoldDB" id="A0A9P4HAM3"/>
<dbReference type="EMBL" id="ML978195">
    <property type="protein sequence ID" value="KAF2029932.1"/>
    <property type="molecule type" value="Genomic_DNA"/>
</dbReference>
<feature type="signal peptide" evidence="4">
    <location>
        <begin position="1"/>
        <end position="19"/>
    </location>
</feature>
<dbReference type="InterPro" id="IPR012132">
    <property type="entry name" value="GMC_OxRdtase"/>
</dbReference>
<dbReference type="InterPro" id="IPR000172">
    <property type="entry name" value="GMC_OxRdtase_N"/>
</dbReference>
<evidence type="ECO:0000256" key="3">
    <source>
        <dbReference type="PIRSR" id="PIRSR000137-2"/>
    </source>
</evidence>
<feature type="binding site" evidence="3">
    <location>
        <position position="115"/>
    </location>
    <ligand>
        <name>FAD</name>
        <dbReference type="ChEBI" id="CHEBI:57692"/>
    </ligand>
</feature>
<dbReference type="InterPro" id="IPR007867">
    <property type="entry name" value="GMC_OxRtase_C"/>
</dbReference>
<evidence type="ECO:0000259" key="5">
    <source>
        <dbReference type="PROSITE" id="PS00624"/>
    </source>
</evidence>
<dbReference type="SUPFAM" id="SSF54373">
    <property type="entry name" value="FAD-linked reductases, C-terminal domain"/>
    <property type="match status" value="1"/>
</dbReference>
<dbReference type="Gene3D" id="3.50.50.60">
    <property type="entry name" value="FAD/NAD(P)-binding domain"/>
    <property type="match status" value="1"/>
</dbReference>
<dbReference type="Pfam" id="PF05199">
    <property type="entry name" value="GMC_oxred_C"/>
    <property type="match status" value="1"/>
</dbReference>
<gene>
    <name evidence="6" type="ORF">EK21DRAFT_89353</name>
</gene>
<evidence type="ECO:0000256" key="2">
    <source>
        <dbReference type="PIRSR" id="PIRSR000137-1"/>
    </source>
</evidence>
<keyword evidence="4" id="KW-0732">Signal</keyword>
<keyword evidence="3" id="KW-0285">Flavoprotein</keyword>
<dbReference type="SUPFAM" id="SSF51905">
    <property type="entry name" value="FAD/NAD(P)-binding domain"/>
    <property type="match status" value="1"/>
</dbReference>
<dbReference type="PIRSF" id="PIRSF000137">
    <property type="entry name" value="Alcohol_oxidase"/>
    <property type="match status" value="1"/>
</dbReference>
<dbReference type="PANTHER" id="PTHR11552:SF115">
    <property type="entry name" value="DEHYDROGENASE XPTC-RELATED"/>
    <property type="match status" value="1"/>
</dbReference>
<feature type="chain" id="PRO_5040458681" evidence="4">
    <location>
        <begin position="20"/>
        <end position="603"/>
    </location>
</feature>
<evidence type="ECO:0000256" key="4">
    <source>
        <dbReference type="SAM" id="SignalP"/>
    </source>
</evidence>
<reference evidence="6" key="1">
    <citation type="journal article" date="2020" name="Stud. Mycol.">
        <title>101 Dothideomycetes genomes: a test case for predicting lifestyles and emergence of pathogens.</title>
        <authorList>
            <person name="Haridas S."/>
            <person name="Albert R."/>
            <person name="Binder M."/>
            <person name="Bloem J."/>
            <person name="Labutti K."/>
            <person name="Salamov A."/>
            <person name="Andreopoulos B."/>
            <person name="Baker S."/>
            <person name="Barry K."/>
            <person name="Bills G."/>
            <person name="Bluhm B."/>
            <person name="Cannon C."/>
            <person name="Castanera R."/>
            <person name="Culley D."/>
            <person name="Daum C."/>
            <person name="Ezra D."/>
            <person name="Gonzalez J."/>
            <person name="Henrissat B."/>
            <person name="Kuo A."/>
            <person name="Liang C."/>
            <person name="Lipzen A."/>
            <person name="Lutzoni F."/>
            <person name="Magnuson J."/>
            <person name="Mondo S."/>
            <person name="Nolan M."/>
            <person name="Ohm R."/>
            <person name="Pangilinan J."/>
            <person name="Park H.-J."/>
            <person name="Ramirez L."/>
            <person name="Alfaro M."/>
            <person name="Sun H."/>
            <person name="Tritt A."/>
            <person name="Yoshinaga Y."/>
            <person name="Zwiers L.-H."/>
            <person name="Turgeon B."/>
            <person name="Goodwin S."/>
            <person name="Spatafora J."/>
            <person name="Crous P."/>
            <person name="Grigoriev I."/>
        </authorList>
    </citation>
    <scope>NUCLEOTIDE SEQUENCE</scope>
    <source>
        <strain evidence="6">CBS 110217</strain>
    </source>
</reference>
<dbReference type="OrthoDB" id="269227at2759"/>
<keyword evidence="7" id="KW-1185">Reference proteome</keyword>
<protein>
    <submittedName>
        <fullName evidence="6">Alcohol oxidase</fullName>
    </submittedName>
</protein>
<feature type="active site" description="Proton acceptor" evidence="2">
    <location>
        <position position="580"/>
    </location>
</feature>
<feature type="domain" description="Glucose-methanol-choline oxidoreductase N-terminal" evidence="5">
    <location>
        <begin position="283"/>
        <end position="297"/>
    </location>
</feature>
<feature type="active site" description="Proton donor" evidence="2">
    <location>
        <position position="537"/>
    </location>
</feature>
<dbReference type="Gene3D" id="3.30.560.10">
    <property type="entry name" value="Glucose Oxidase, domain 3"/>
    <property type="match status" value="1"/>
</dbReference>
<keyword evidence="3" id="KW-0274">FAD</keyword>
<dbReference type="GO" id="GO:0050660">
    <property type="term" value="F:flavin adenine dinucleotide binding"/>
    <property type="evidence" value="ECO:0007669"/>
    <property type="project" value="InterPro"/>
</dbReference>
<dbReference type="InterPro" id="IPR036188">
    <property type="entry name" value="FAD/NAD-bd_sf"/>
</dbReference>
<sequence length="603" mass="65375">MRLWTIPLLAVSLSNFAVAATLQGEGFDASNATSYDFIIVGGGTAGLAVASRISVGLPNCSVLVIEAGPDGRQEPGIYIPGRKGSTLGGKYDWNFTTVVQPYANNRSFAQNRGKVLGGSSALNLMTWDRTSVAELNAWEKLGNKGWNWKSLYPAMLKVETFLPSQEYGTEGVGHSGPIQTLINRIFPRHQSTWYPTLNNLGLFTNMESLNGKPIGVSTQPSNVSPEYNRSYAPEYLKLATQNLQVKLETRIAKVNFKEKAASGVTLEDGTVINAQKEVILSAGTFQTPGILELSGIGNATLLKKLGIPVIKNLSSVGENLQDHIRIQSSYRLKPEYPSFDVLKNTTRAAIELALYNAGEVSLYDYTASGYAYFPWSTVSNDTAASLRALVQGDTSLNSTVDKVKKSYLSPPLSTTVPQLEVIFSDGYTGLKGYPAANSSLFGIGTFALIGVVQHPFSKGNVHIVSRNISDKPVINPNYLSHPYDLQAATNLAKYLRKIASSEPMRSVWTEEYEPGSAVQTDEDWTEYALGNVLSIYHPIGTAALLPEKDGGVVDPDLKVYGTRGLRVVDASIIPLLPSAHLQTLVYGIAEKAAEMIIKDYTSL</sequence>
<accession>A0A9P4HAM3</accession>
<dbReference type="Pfam" id="PF00732">
    <property type="entry name" value="GMC_oxred_N"/>
    <property type="match status" value="1"/>
</dbReference>
<dbReference type="GO" id="GO:0016614">
    <property type="term" value="F:oxidoreductase activity, acting on CH-OH group of donors"/>
    <property type="evidence" value="ECO:0007669"/>
    <property type="project" value="InterPro"/>
</dbReference>
<evidence type="ECO:0000256" key="1">
    <source>
        <dbReference type="ARBA" id="ARBA00010790"/>
    </source>
</evidence>
<organism evidence="6 7">
    <name type="scientific">Setomelanomma holmii</name>
    <dbReference type="NCBI Taxonomy" id="210430"/>
    <lineage>
        <taxon>Eukaryota</taxon>
        <taxon>Fungi</taxon>
        <taxon>Dikarya</taxon>
        <taxon>Ascomycota</taxon>
        <taxon>Pezizomycotina</taxon>
        <taxon>Dothideomycetes</taxon>
        <taxon>Pleosporomycetidae</taxon>
        <taxon>Pleosporales</taxon>
        <taxon>Pleosporineae</taxon>
        <taxon>Phaeosphaeriaceae</taxon>
        <taxon>Setomelanomma</taxon>
    </lineage>
</organism>
<dbReference type="PROSITE" id="PS00624">
    <property type="entry name" value="GMC_OXRED_2"/>
    <property type="match status" value="1"/>
</dbReference>
<comment type="caution">
    <text evidence="6">The sequence shown here is derived from an EMBL/GenBank/DDBJ whole genome shotgun (WGS) entry which is preliminary data.</text>
</comment>
<dbReference type="Proteomes" id="UP000799777">
    <property type="component" value="Unassembled WGS sequence"/>
</dbReference>
<dbReference type="GO" id="GO:0044550">
    <property type="term" value="P:secondary metabolite biosynthetic process"/>
    <property type="evidence" value="ECO:0007669"/>
    <property type="project" value="TreeGrafter"/>
</dbReference>
<proteinExistence type="inferred from homology"/>
<dbReference type="PANTHER" id="PTHR11552">
    <property type="entry name" value="GLUCOSE-METHANOL-CHOLINE GMC OXIDOREDUCTASE"/>
    <property type="match status" value="1"/>
</dbReference>
<comment type="similarity">
    <text evidence="1">Belongs to the GMC oxidoreductase family.</text>
</comment>
<comment type="cofactor">
    <cofactor evidence="3">
        <name>FAD</name>
        <dbReference type="ChEBI" id="CHEBI:57692"/>
    </cofactor>
</comment>
<evidence type="ECO:0000313" key="7">
    <source>
        <dbReference type="Proteomes" id="UP000799777"/>
    </source>
</evidence>
<name>A0A9P4HAM3_9PLEO</name>